<dbReference type="PANTHER" id="PTHR47506:SF6">
    <property type="entry name" value="HTH-TYPE TRANSCRIPTIONAL REPRESSOR NEMR"/>
    <property type="match status" value="1"/>
</dbReference>
<sequence>MSKGQQTRSTILSEAMRAASVEGFQGISIGMLAERLGMSKSGLFAHFGSKEELEKAVLDETAKRFMDAIWAPVMREPRGQPRIEALFRRWLDWTQNNADLPGGCLFVALAAEIDDKAGPVRDQLADLQRQWQAMLARSAQIAIQEGHFRADLDPKQFAFEMQAIVLGLNFYRRLLQDPAAIRRVEDAFAGLLQRSMRPI</sequence>
<dbReference type="Gene3D" id="1.10.357.10">
    <property type="entry name" value="Tetracycline Repressor, domain 2"/>
    <property type="match status" value="1"/>
</dbReference>
<reference evidence="7" key="1">
    <citation type="journal article" date="2019" name="Int. J. Syst. Evol. Microbiol.">
        <title>The Global Catalogue of Microorganisms (GCM) 10K type strain sequencing project: providing services to taxonomists for standard genome sequencing and annotation.</title>
        <authorList>
            <consortium name="The Broad Institute Genomics Platform"/>
            <consortium name="The Broad Institute Genome Sequencing Center for Infectious Disease"/>
            <person name="Wu L."/>
            <person name="Ma J."/>
        </authorList>
    </citation>
    <scope>NUCLEOTIDE SEQUENCE [LARGE SCALE GENOMIC DNA]</scope>
    <source>
        <strain evidence="7">KCTC 42182</strain>
    </source>
</reference>
<keyword evidence="7" id="KW-1185">Reference proteome</keyword>
<evidence type="ECO:0000256" key="4">
    <source>
        <dbReference type="PROSITE-ProRule" id="PRU00335"/>
    </source>
</evidence>
<keyword evidence="1" id="KW-0805">Transcription regulation</keyword>
<evidence type="ECO:0000313" key="6">
    <source>
        <dbReference type="EMBL" id="MFC3675260.1"/>
    </source>
</evidence>
<evidence type="ECO:0000259" key="5">
    <source>
        <dbReference type="PROSITE" id="PS50977"/>
    </source>
</evidence>
<evidence type="ECO:0000256" key="2">
    <source>
        <dbReference type="ARBA" id="ARBA00023125"/>
    </source>
</evidence>
<dbReference type="InterPro" id="IPR011075">
    <property type="entry name" value="TetR_C"/>
</dbReference>
<organism evidence="6 7">
    <name type="scientific">Ferrovibrio xuzhouensis</name>
    <dbReference type="NCBI Taxonomy" id="1576914"/>
    <lineage>
        <taxon>Bacteria</taxon>
        <taxon>Pseudomonadati</taxon>
        <taxon>Pseudomonadota</taxon>
        <taxon>Alphaproteobacteria</taxon>
        <taxon>Rhodospirillales</taxon>
        <taxon>Rhodospirillaceae</taxon>
        <taxon>Ferrovibrio</taxon>
    </lineage>
</organism>
<dbReference type="PRINTS" id="PR00455">
    <property type="entry name" value="HTHTETR"/>
</dbReference>
<protein>
    <submittedName>
        <fullName evidence="6">TetR/AcrR family transcriptional regulator</fullName>
    </submittedName>
</protein>
<dbReference type="InterPro" id="IPR009057">
    <property type="entry name" value="Homeodomain-like_sf"/>
</dbReference>
<dbReference type="InterPro" id="IPR036271">
    <property type="entry name" value="Tet_transcr_reg_TetR-rel_C_sf"/>
</dbReference>
<dbReference type="Proteomes" id="UP001595711">
    <property type="component" value="Unassembled WGS sequence"/>
</dbReference>
<name>A0ABV7VCP4_9PROT</name>
<evidence type="ECO:0000256" key="1">
    <source>
        <dbReference type="ARBA" id="ARBA00023015"/>
    </source>
</evidence>
<dbReference type="EMBL" id="JBHRYJ010000001">
    <property type="protein sequence ID" value="MFC3675260.1"/>
    <property type="molecule type" value="Genomic_DNA"/>
</dbReference>
<evidence type="ECO:0000256" key="3">
    <source>
        <dbReference type="ARBA" id="ARBA00023163"/>
    </source>
</evidence>
<dbReference type="Pfam" id="PF16925">
    <property type="entry name" value="TetR_C_13"/>
    <property type="match status" value="1"/>
</dbReference>
<keyword evidence="3" id="KW-0804">Transcription</keyword>
<dbReference type="InterPro" id="IPR001647">
    <property type="entry name" value="HTH_TetR"/>
</dbReference>
<accession>A0ABV7VCP4</accession>
<feature type="domain" description="HTH tetR-type" evidence="5">
    <location>
        <begin position="5"/>
        <end position="65"/>
    </location>
</feature>
<proteinExistence type="predicted"/>
<keyword evidence="2 4" id="KW-0238">DNA-binding</keyword>
<dbReference type="Gene3D" id="1.10.10.60">
    <property type="entry name" value="Homeodomain-like"/>
    <property type="match status" value="1"/>
</dbReference>
<dbReference type="SUPFAM" id="SSF46689">
    <property type="entry name" value="Homeodomain-like"/>
    <property type="match status" value="1"/>
</dbReference>
<dbReference type="Pfam" id="PF00440">
    <property type="entry name" value="TetR_N"/>
    <property type="match status" value="1"/>
</dbReference>
<dbReference type="PROSITE" id="PS50977">
    <property type="entry name" value="HTH_TETR_2"/>
    <property type="match status" value="1"/>
</dbReference>
<feature type="DNA-binding region" description="H-T-H motif" evidence="4">
    <location>
        <begin position="28"/>
        <end position="47"/>
    </location>
</feature>
<comment type="caution">
    <text evidence="6">The sequence shown here is derived from an EMBL/GenBank/DDBJ whole genome shotgun (WGS) entry which is preliminary data.</text>
</comment>
<dbReference type="SUPFAM" id="SSF48498">
    <property type="entry name" value="Tetracyclin repressor-like, C-terminal domain"/>
    <property type="match status" value="1"/>
</dbReference>
<dbReference type="PANTHER" id="PTHR47506">
    <property type="entry name" value="TRANSCRIPTIONAL REGULATORY PROTEIN"/>
    <property type="match status" value="1"/>
</dbReference>
<evidence type="ECO:0000313" key="7">
    <source>
        <dbReference type="Proteomes" id="UP001595711"/>
    </source>
</evidence>
<dbReference type="RefSeq" id="WP_379723489.1">
    <property type="nucleotide sequence ID" value="NZ_JBHRYJ010000001.1"/>
</dbReference>
<gene>
    <name evidence="6" type="ORF">ACFOOQ_06885</name>
</gene>